<proteinExistence type="inferred from homology"/>
<dbReference type="GO" id="GO:0005853">
    <property type="term" value="C:eukaryotic translation elongation factor 1 complex"/>
    <property type="evidence" value="ECO:0007669"/>
    <property type="project" value="InterPro"/>
</dbReference>
<evidence type="ECO:0000313" key="7">
    <source>
        <dbReference type="Proteomes" id="UP000031668"/>
    </source>
</evidence>
<dbReference type="GO" id="GO:0005829">
    <property type="term" value="C:cytosol"/>
    <property type="evidence" value="ECO:0007669"/>
    <property type="project" value="TreeGrafter"/>
</dbReference>
<gene>
    <name evidence="6" type="ORF">RF11_12890</name>
</gene>
<dbReference type="InterPro" id="IPR014038">
    <property type="entry name" value="EF1B_bsu/dsu_GNE"/>
</dbReference>
<dbReference type="SMART" id="SM00888">
    <property type="entry name" value="EF1_GNE"/>
    <property type="match status" value="1"/>
</dbReference>
<dbReference type="SUPFAM" id="SSF54984">
    <property type="entry name" value="eEF-1beta-like"/>
    <property type="match status" value="1"/>
</dbReference>
<feature type="domain" description="Translation elongation factor EF1B beta/delta subunit guanine nucleotide exchange" evidence="5">
    <location>
        <begin position="139"/>
        <end position="224"/>
    </location>
</feature>
<protein>
    <submittedName>
        <fullName evidence="6">Elongation factor 1-beta</fullName>
    </submittedName>
</protein>
<dbReference type="EMBL" id="JWZT01005339">
    <property type="protein sequence ID" value="KII61474.1"/>
    <property type="molecule type" value="Genomic_DNA"/>
</dbReference>
<comment type="similarity">
    <text evidence="1">Belongs to the EF-1-beta/EF-1-delta family.</text>
</comment>
<comment type="caution">
    <text evidence="6">The sequence shown here is derived from an EMBL/GenBank/DDBJ whole genome shotgun (WGS) entry which is preliminary data.</text>
</comment>
<keyword evidence="7" id="KW-1185">Reference proteome</keyword>
<dbReference type="Proteomes" id="UP000031668">
    <property type="component" value="Unassembled WGS sequence"/>
</dbReference>
<evidence type="ECO:0000259" key="5">
    <source>
        <dbReference type="SMART" id="SM00888"/>
    </source>
</evidence>
<keyword evidence="2 6" id="KW-0251">Elongation factor</keyword>
<sequence length="226" mass="25006">MTEHLTSDRACHYRVSTMTSHKKATGDVFKSLGHVESGARHLLDAIELTKESIRKSLSEMSHYDGDKLLNVLASIEKRLDKIEARLDHIEGGKRKEKGSGQASPGKQSHLKPQGGSQKSSRETSPQPGKKLKKEREPEKSGVVFEVMPTDVDVDMKELEDQIVAIKIDNLIWGDSKLEEVGYGIKKLTIACVIIGDVSTDAIVEQIEQLDDMVQSVEISGFGLIRE</sequence>
<evidence type="ECO:0000256" key="2">
    <source>
        <dbReference type="ARBA" id="ARBA00022768"/>
    </source>
</evidence>
<dbReference type="InterPro" id="IPR014717">
    <property type="entry name" value="Transl_elong_EF1B/ribsomal_bS6"/>
</dbReference>
<evidence type="ECO:0000313" key="6">
    <source>
        <dbReference type="EMBL" id="KII61474.1"/>
    </source>
</evidence>
<organism evidence="6 7">
    <name type="scientific">Thelohanellus kitauei</name>
    <name type="common">Myxosporean</name>
    <dbReference type="NCBI Taxonomy" id="669202"/>
    <lineage>
        <taxon>Eukaryota</taxon>
        <taxon>Metazoa</taxon>
        <taxon>Cnidaria</taxon>
        <taxon>Myxozoa</taxon>
        <taxon>Myxosporea</taxon>
        <taxon>Bivalvulida</taxon>
        <taxon>Platysporina</taxon>
        <taxon>Myxobolidae</taxon>
        <taxon>Thelohanellus</taxon>
    </lineage>
</organism>
<accession>A0A0C2MAW0</accession>
<dbReference type="InterPro" id="IPR049720">
    <property type="entry name" value="EF1B_bsu/dsu"/>
</dbReference>
<evidence type="ECO:0000256" key="4">
    <source>
        <dbReference type="SAM" id="MobiDB-lite"/>
    </source>
</evidence>
<dbReference type="Pfam" id="PF00736">
    <property type="entry name" value="EF1_GNE"/>
    <property type="match status" value="1"/>
</dbReference>
<dbReference type="PANTHER" id="PTHR11595:SF21">
    <property type="entry name" value="ELONGATION FACTOR 1-BETA"/>
    <property type="match status" value="1"/>
</dbReference>
<evidence type="ECO:0000256" key="1">
    <source>
        <dbReference type="ARBA" id="ARBA00007411"/>
    </source>
</evidence>
<dbReference type="GO" id="GO:0005085">
    <property type="term" value="F:guanyl-nucleotide exchange factor activity"/>
    <property type="evidence" value="ECO:0007669"/>
    <property type="project" value="TreeGrafter"/>
</dbReference>
<feature type="region of interest" description="Disordered" evidence="4">
    <location>
        <begin position="88"/>
        <end position="141"/>
    </location>
</feature>
<keyword evidence="3" id="KW-0648">Protein biosynthesis</keyword>
<dbReference type="InterPro" id="IPR036219">
    <property type="entry name" value="eEF-1beta-like_sf"/>
</dbReference>
<dbReference type="AlphaFoldDB" id="A0A0C2MAW0"/>
<dbReference type="FunFam" id="3.30.70.60:FF:000001">
    <property type="entry name" value="Elongation factor 1-beta 1 like"/>
    <property type="match status" value="1"/>
</dbReference>
<feature type="compositionally biased region" description="Polar residues" evidence="4">
    <location>
        <begin position="114"/>
        <end position="126"/>
    </location>
</feature>
<evidence type="ECO:0000256" key="3">
    <source>
        <dbReference type="ARBA" id="ARBA00022917"/>
    </source>
</evidence>
<dbReference type="PANTHER" id="PTHR11595">
    <property type="entry name" value="EF-HAND AND COILED-COIL DOMAIN-CONTAINING FAMILY MEMBER"/>
    <property type="match status" value="1"/>
</dbReference>
<dbReference type="OrthoDB" id="331763at2759"/>
<name>A0A0C2MAW0_THEKT</name>
<dbReference type="GO" id="GO:0003746">
    <property type="term" value="F:translation elongation factor activity"/>
    <property type="evidence" value="ECO:0007669"/>
    <property type="project" value="UniProtKB-KW"/>
</dbReference>
<dbReference type="Gene3D" id="3.30.70.60">
    <property type="match status" value="1"/>
</dbReference>
<dbReference type="CDD" id="cd00292">
    <property type="entry name" value="EF1B"/>
    <property type="match status" value="1"/>
</dbReference>
<reference evidence="6 7" key="1">
    <citation type="journal article" date="2014" name="Genome Biol. Evol.">
        <title>The genome of the myxosporean Thelohanellus kitauei shows adaptations to nutrient acquisition within its fish host.</title>
        <authorList>
            <person name="Yang Y."/>
            <person name="Xiong J."/>
            <person name="Zhou Z."/>
            <person name="Huo F."/>
            <person name="Miao W."/>
            <person name="Ran C."/>
            <person name="Liu Y."/>
            <person name="Zhang J."/>
            <person name="Feng J."/>
            <person name="Wang M."/>
            <person name="Wang M."/>
            <person name="Wang L."/>
            <person name="Yao B."/>
        </authorList>
    </citation>
    <scope>NUCLEOTIDE SEQUENCE [LARGE SCALE GENOMIC DNA]</scope>
    <source>
        <strain evidence="6">Wuqing</strain>
    </source>
</reference>